<feature type="region of interest" description="Disordered" evidence="1">
    <location>
        <begin position="131"/>
        <end position="153"/>
    </location>
</feature>
<evidence type="ECO:0000313" key="4">
    <source>
        <dbReference type="Proteomes" id="UP000294911"/>
    </source>
</evidence>
<reference evidence="3 4" key="1">
    <citation type="submission" date="2019-03" db="EMBL/GenBank/DDBJ databases">
        <title>Genomic Encyclopedia of Type Strains, Phase IV (KMG-IV): sequencing the most valuable type-strain genomes for metagenomic binning, comparative biology and taxonomic classification.</title>
        <authorList>
            <person name="Goeker M."/>
        </authorList>
    </citation>
    <scope>NUCLEOTIDE SEQUENCE [LARGE SCALE GENOMIC DNA]</scope>
    <source>
        <strain evidence="3 4">DSM 45765</strain>
    </source>
</reference>
<feature type="region of interest" description="Disordered" evidence="1">
    <location>
        <begin position="198"/>
        <end position="229"/>
    </location>
</feature>
<evidence type="ECO:0000313" key="3">
    <source>
        <dbReference type="EMBL" id="TCP56843.1"/>
    </source>
</evidence>
<feature type="chain" id="PRO_5021020442" evidence="2">
    <location>
        <begin position="26"/>
        <end position="229"/>
    </location>
</feature>
<comment type="caution">
    <text evidence="3">The sequence shown here is derived from an EMBL/GenBank/DDBJ whole genome shotgun (WGS) entry which is preliminary data.</text>
</comment>
<feature type="compositionally biased region" description="Polar residues" evidence="1">
    <location>
        <begin position="137"/>
        <end position="153"/>
    </location>
</feature>
<dbReference type="AlphaFoldDB" id="A0A4R2R2R6"/>
<keyword evidence="4" id="KW-1185">Reference proteome</keyword>
<dbReference type="Proteomes" id="UP000294911">
    <property type="component" value="Unassembled WGS sequence"/>
</dbReference>
<gene>
    <name evidence="3" type="ORF">EV191_101790</name>
</gene>
<dbReference type="OrthoDB" id="3636854at2"/>
<protein>
    <submittedName>
        <fullName evidence="3">Uncharacterized protein</fullName>
    </submittedName>
</protein>
<dbReference type="PROSITE" id="PS51257">
    <property type="entry name" value="PROKAR_LIPOPROTEIN"/>
    <property type="match status" value="1"/>
</dbReference>
<evidence type="ECO:0000256" key="2">
    <source>
        <dbReference type="SAM" id="SignalP"/>
    </source>
</evidence>
<dbReference type="EMBL" id="SLXQ01000001">
    <property type="protein sequence ID" value="TCP56843.1"/>
    <property type="molecule type" value="Genomic_DNA"/>
</dbReference>
<feature type="compositionally biased region" description="Polar residues" evidence="1">
    <location>
        <begin position="25"/>
        <end position="36"/>
    </location>
</feature>
<dbReference type="RefSeq" id="WP_132875396.1">
    <property type="nucleotide sequence ID" value="NZ_SLXQ01000001.1"/>
</dbReference>
<feature type="signal peptide" evidence="2">
    <location>
        <begin position="1"/>
        <end position="25"/>
    </location>
</feature>
<name>A0A4R2R2R6_9PSEU</name>
<evidence type="ECO:0000256" key="1">
    <source>
        <dbReference type="SAM" id="MobiDB-lite"/>
    </source>
</evidence>
<organism evidence="3 4">
    <name type="scientific">Tamaricihabitans halophyticus</name>
    <dbReference type="NCBI Taxonomy" id="1262583"/>
    <lineage>
        <taxon>Bacteria</taxon>
        <taxon>Bacillati</taxon>
        <taxon>Actinomycetota</taxon>
        <taxon>Actinomycetes</taxon>
        <taxon>Pseudonocardiales</taxon>
        <taxon>Pseudonocardiaceae</taxon>
        <taxon>Tamaricihabitans</taxon>
    </lineage>
</organism>
<feature type="region of interest" description="Disordered" evidence="1">
    <location>
        <begin position="25"/>
        <end position="58"/>
    </location>
</feature>
<proteinExistence type="predicted"/>
<feature type="compositionally biased region" description="Low complexity" evidence="1">
    <location>
        <begin position="37"/>
        <end position="55"/>
    </location>
</feature>
<keyword evidence="2" id="KW-0732">Signal</keyword>
<accession>A0A4R2R2R6</accession>
<sequence length="229" mass="23656">MRLRRTFLAAAAASMALAIGGCSEANDNAGQQQDTNQGEPSSPASEPSGSAQPEAGTKWIDGFCGSMGGFAQAMQGIEQPQSQDPAEVKQQMSGMLGTVTKSAGKIVSDMDELGPSPLEGGDRLASGVRESYGELQRTATSAKSTVDDASTDDPQATMQAVQSANQELGKVDLQQPFTELQDNKTLASAAQHAPNCQALAEAAQQQQQQQQQQPGQPGGGADQPPPPGN</sequence>
<feature type="compositionally biased region" description="Low complexity" evidence="1">
    <location>
        <begin position="198"/>
        <end position="215"/>
    </location>
</feature>